<evidence type="ECO:0000313" key="3">
    <source>
        <dbReference type="EMBL" id="NYA72204.1"/>
    </source>
</evidence>
<feature type="transmembrane region" description="Helical" evidence="2">
    <location>
        <begin position="51"/>
        <end position="70"/>
    </location>
</feature>
<evidence type="ECO:0000256" key="2">
    <source>
        <dbReference type="SAM" id="Phobius"/>
    </source>
</evidence>
<accession>A0A7Y8Y411</accession>
<comment type="caution">
    <text evidence="3">The sequence shown here is derived from an EMBL/GenBank/DDBJ whole genome shotgun (WGS) entry which is preliminary data.</text>
</comment>
<dbReference type="EMBL" id="JACBJI010000007">
    <property type="protein sequence ID" value="NYA72204.1"/>
    <property type="molecule type" value="Genomic_DNA"/>
</dbReference>
<dbReference type="Pfam" id="PF04120">
    <property type="entry name" value="Iron_permease"/>
    <property type="match status" value="1"/>
</dbReference>
<keyword evidence="2" id="KW-1133">Transmembrane helix</keyword>
<evidence type="ECO:0000313" key="4">
    <source>
        <dbReference type="Proteomes" id="UP000535020"/>
    </source>
</evidence>
<reference evidence="3 4" key="1">
    <citation type="submission" date="2020-07" db="EMBL/GenBank/DDBJ databases">
        <authorList>
            <person name="Sun Q."/>
        </authorList>
    </citation>
    <scope>NUCLEOTIDE SEQUENCE [LARGE SCALE GENOMIC DNA]</scope>
    <source>
        <strain evidence="3 4">MAH-1</strain>
    </source>
</reference>
<protein>
    <submittedName>
        <fullName evidence="3">Low affinity iron permease family protein</fullName>
    </submittedName>
</protein>
<feature type="compositionally biased region" description="Polar residues" evidence="1">
    <location>
        <begin position="165"/>
        <end position="180"/>
    </location>
</feature>
<dbReference type="AlphaFoldDB" id="A0A7Y8Y411"/>
<feature type="region of interest" description="Disordered" evidence="1">
    <location>
        <begin position="142"/>
        <end position="180"/>
    </location>
</feature>
<evidence type="ECO:0000256" key="1">
    <source>
        <dbReference type="SAM" id="MobiDB-lite"/>
    </source>
</evidence>
<keyword evidence="2" id="KW-0812">Transmembrane</keyword>
<keyword evidence="2" id="KW-0472">Membrane</keyword>
<organism evidence="3 4">
    <name type="scientific">Flavobacterium agri</name>
    <dbReference type="NCBI Taxonomy" id="2743471"/>
    <lineage>
        <taxon>Bacteria</taxon>
        <taxon>Pseudomonadati</taxon>
        <taxon>Bacteroidota</taxon>
        <taxon>Flavobacteriia</taxon>
        <taxon>Flavobacteriales</taxon>
        <taxon>Flavobacteriaceae</taxon>
        <taxon>Flavobacterium</taxon>
    </lineage>
</organism>
<dbReference type="RefSeq" id="WP_176007011.1">
    <property type="nucleotide sequence ID" value="NZ_JABWMI010000018.1"/>
</dbReference>
<dbReference type="InterPro" id="IPR007251">
    <property type="entry name" value="Iron_permease_Fet4"/>
</dbReference>
<proteinExistence type="predicted"/>
<dbReference type="Proteomes" id="UP000535020">
    <property type="component" value="Unassembled WGS sequence"/>
</dbReference>
<dbReference type="GO" id="GO:0055085">
    <property type="term" value="P:transmembrane transport"/>
    <property type="evidence" value="ECO:0007669"/>
    <property type="project" value="InterPro"/>
</dbReference>
<gene>
    <name evidence="3" type="ORF">HZF10_14840</name>
</gene>
<feature type="compositionally biased region" description="Basic and acidic residues" evidence="1">
    <location>
        <begin position="144"/>
        <end position="160"/>
    </location>
</feature>
<name>A0A7Y8Y411_9FLAO</name>
<sequence>MEKKLNSTNSFESFAMKVSKAAGSTAAFSVAFIVIIGWAILGPFFNFSAGWQLFINTTTTIVTFLMVFLIQKAQNKDSLAIQLKLNELVASHEYASNRLVDIEELTEEEMKIIQKYYARLSRLSQKEESLLRSHSIDEAQDLQLFKEEMREERDEKIEKSKRQKSPQQKTTSSKVNTNRT</sequence>
<keyword evidence="4" id="KW-1185">Reference proteome</keyword>
<feature type="transmembrane region" description="Helical" evidence="2">
    <location>
        <begin position="21"/>
        <end position="45"/>
    </location>
</feature>